<dbReference type="Pfam" id="PF00180">
    <property type="entry name" value="Iso_dh"/>
    <property type="match status" value="1"/>
</dbReference>
<dbReference type="CDD" id="cd02325">
    <property type="entry name" value="R3H"/>
    <property type="match status" value="1"/>
</dbReference>
<keyword evidence="8 14" id="KW-0479">Metal-binding</keyword>
<accession>A0AAE0W6K0</accession>
<reference evidence="17" key="3">
    <citation type="submission" date="2023-05" db="EMBL/GenBank/DDBJ databases">
        <authorList>
            <person name="Smith C.H."/>
        </authorList>
    </citation>
    <scope>NUCLEOTIDE SEQUENCE</scope>
    <source>
        <strain evidence="17">CHS0354</strain>
        <tissue evidence="17">Mantle</tissue>
    </source>
</reference>
<evidence type="ECO:0000259" key="16">
    <source>
        <dbReference type="PROSITE" id="PS51061"/>
    </source>
</evidence>
<keyword evidence="11 14" id="KW-0520">NAD</keyword>
<keyword evidence="12" id="KW-0464">Manganese</keyword>
<dbReference type="SMART" id="SM01329">
    <property type="entry name" value="Iso_dh"/>
    <property type="match status" value="1"/>
</dbReference>
<keyword evidence="5 14" id="KW-0432">Leucine biosynthesis</keyword>
<dbReference type="Gene3D" id="3.30.1370.50">
    <property type="entry name" value="R3H-like domain"/>
    <property type="match status" value="1"/>
</dbReference>
<evidence type="ECO:0000256" key="15">
    <source>
        <dbReference type="SAM" id="MobiDB-lite"/>
    </source>
</evidence>
<comment type="similarity">
    <text evidence="2">Belongs to the isocitrate and isopropylmalate dehydrogenases family.</text>
</comment>
<keyword evidence="18" id="KW-1185">Reference proteome</keyword>
<dbReference type="SMART" id="SM00393">
    <property type="entry name" value="R3H"/>
    <property type="match status" value="1"/>
</dbReference>
<keyword evidence="6" id="KW-0816">Tricarboxylic acid cycle</keyword>
<comment type="caution">
    <text evidence="17">The sequence shown here is derived from an EMBL/GenBank/DDBJ whole genome shotgun (WGS) entry which is preliminary data.</text>
</comment>
<evidence type="ECO:0000256" key="10">
    <source>
        <dbReference type="ARBA" id="ARBA00023002"/>
    </source>
</evidence>
<comment type="pathway">
    <text evidence="14">Amino-acid biosynthesis; L-leucine biosynthesis; L-leucine from 3-methyl-2-oxobutanoate: step 3/4.</text>
</comment>
<dbReference type="EC" id="1.1.1.85" evidence="4 14"/>
<evidence type="ECO:0000256" key="1">
    <source>
        <dbReference type="ARBA" id="ARBA00001936"/>
    </source>
</evidence>
<dbReference type="InterPro" id="IPR019818">
    <property type="entry name" value="IsoCit/isopropylmalate_DH_CS"/>
</dbReference>
<protein>
    <recommendedName>
        <fullName evidence="4 14">3-isopropylmalate dehydrogenase</fullName>
        <ecNumber evidence="4 14">1.1.1.85</ecNumber>
    </recommendedName>
</protein>
<name>A0AAE0W6K0_9BIVA</name>
<reference evidence="17" key="1">
    <citation type="journal article" date="2021" name="Genome Biol. Evol.">
        <title>A High-Quality Reference Genome for a Parasitic Bivalve with Doubly Uniparental Inheritance (Bivalvia: Unionida).</title>
        <authorList>
            <person name="Smith C.H."/>
        </authorList>
    </citation>
    <scope>NUCLEOTIDE SEQUENCE</scope>
    <source>
        <strain evidence="17">CHS0354</strain>
    </source>
</reference>
<evidence type="ECO:0000256" key="13">
    <source>
        <dbReference type="ARBA" id="ARBA00023304"/>
    </source>
</evidence>
<dbReference type="PANTHER" id="PTHR42979">
    <property type="entry name" value="3-ISOPROPYLMALATE DEHYDROGENASE"/>
    <property type="match status" value="1"/>
</dbReference>
<reference evidence="17" key="2">
    <citation type="journal article" date="2021" name="Genome Biol. Evol.">
        <title>Developing a high-quality reference genome for a parasitic bivalve with doubly uniparental inheritance (Bivalvia: Unionida).</title>
        <authorList>
            <person name="Smith C.H."/>
        </authorList>
    </citation>
    <scope>NUCLEOTIDE SEQUENCE</scope>
    <source>
        <strain evidence="17">CHS0354</strain>
        <tissue evidence="17">Mantle</tissue>
    </source>
</reference>
<dbReference type="InterPro" id="IPR036867">
    <property type="entry name" value="R3H_dom_sf"/>
</dbReference>
<dbReference type="Gene3D" id="3.40.718.10">
    <property type="entry name" value="Isopropylmalate Dehydrogenase"/>
    <property type="match status" value="1"/>
</dbReference>
<dbReference type="GO" id="GO:0003862">
    <property type="term" value="F:3-isopropylmalate dehydrogenase activity"/>
    <property type="evidence" value="ECO:0007669"/>
    <property type="project" value="UniProtKB-EC"/>
</dbReference>
<organism evidence="17 18">
    <name type="scientific">Potamilus streckersoni</name>
    <dbReference type="NCBI Taxonomy" id="2493646"/>
    <lineage>
        <taxon>Eukaryota</taxon>
        <taxon>Metazoa</taxon>
        <taxon>Spiralia</taxon>
        <taxon>Lophotrochozoa</taxon>
        <taxon>Mollusca</taxon>
        <taxon>Bivalvia</taxon>
        <taxon>Autobranchia</taxon>
        <taxon>Heteroconchia</taxon>
        <taxon>Palaeoheterodonta</taxon>
        <taxon>Unionida</taxon>
        <taxon>Unionoidea</taxon>
        <taxon>Unionidae</taxon>
        <taxon>Ambleminae</taxon>
        <taxon>Lampsilini</taxon>
        <taxon>Potamilus</taxon>
    </lineage>
</organism>
<dbReference type="Pfam" id="PF01424">
    <property type="entry name" value="R3H"/>
    <property type="match status" value="1"/>
</dbReference>
<dbReference type="PROSITE" id="PS51061">
    <property type="entry name" value="R3H"/>
    <property type="match status" value="1"/>
</dbReference>
<dbReference type="GO" id="GO:0051287">
    <property type="term" value="F:NAD binding"/>
    <property type="evidence" value="ECO:0007669"/>
    <property type="project" value="InterPro"/>
</dbReference>
<comment type="cofactor">
    <cofactor evidence="14">
        <name>Mg(2+)</name>
        <dbReference type="ChEBI" id="CHEBI:18420"/>
    </cofactor>
    <cofactor evidence="14">
        <name>Mn(2+)</name>
        <dbReference type="ChEBI" id="CHEBI:29035"/>
    </cofactor>
    <text evidence="14">Binds 1 Mg(2+) or Mn(2+) ion per subunit.</text>
</comment>
<dbReference type="NCBIfam" id="TIGR00169">
    <property type="entry name" value="leuB"/>
    <property type="match status" value="1"/>
</dbReference>
<dbReference type="GO" id="GO:0000287">
    <property type="term" value="F:magnesium ion binding"/>
    <property type="evidence" value="ECO:0007669"/>
    <property type="project" value="InterPro"/>
</dbReference>
<proteinExistence type="inferred from homology"/>
<comment type="subunit">
    <text evidence="3 14">Homodimer.</text>
</comment>
<dbReference type="AlphaFoldDB" id="A0AAE0W6K0"/>
<evidence type="ECO:0000313" key="17">
    <source>
        <dbReference type="EMBL" id="KAK3604003.1"/>
    </source>
</evidence>
<dbReference type="GO" id="GO:0009098">
    <property type="term" value="P:L-leucine biosynthetic process"/>
    <property type="evidence" value="ECO:0007669"/>
    <property type="project" value="UniProtKB-KW"/>
</dbReference>
<keyword evidence="13 14" id="KW-0100">Branched-chain amino acid biosynthesis</keyword>
<dbReference type="InterPro" id="IPR001374">
    <property type="entry name" value="R3H_dom"/>
</dbReference>
<evidence type="ECO:0000256" key="11">
    <source>
        <dbReference type="ARBA" id="ARBA00023027"/>
    </source>
</evidence>
<evidence type="ECO:0000256" key="6">
    <source>
        <dbReference type="ARBA" id="ARBA00022532"/>
    </source>
</evidence>
<comment type="catalytic activity">
    <reaction evidence="14">
        <text>(2R,3S)-3-isopropylmalate + NAD(+) = 4-methyl-2-oxopentanoate + CO2 + NADH</text>
        <dbReference type="Rhea" id="RHEA:32271"/>
        <dbReference type="ChEBI" id="CHEBI:16526"/>
        <dbReference type="ChEBI" id="CHEBI:17865"/>
        <dbReference type="ChEBI" id="CHEBI:35121"/>
        <dbReference type="ChEBI" id="CHEBI:57540"/>
        <dbReference type="ChEBI" id="CHEBI:57945"/>
        <dbReference type="EC" id="1.1.1.85"/>
    </reaction>
</comment>
<evidence type="ECO:0000256" key="12">
    <source>
        <dbReference type="ARBA" id="ARBA00023211"/>
    </source>
</evidence>
<dbReference type="SUPFAM" id="SSF53659">
    <property type="entry name" value="Isocitrate/Isopropylmalate dehydrogenase-like"/>
    <property type="match status" value="1"/>
</dbReference>
<feature type="region of interest" description="Disordered" evidence="15">
    <location>
        <begin position="336"/>
        <end position="376"/>
    </location>
</feature>
<comment type="function">
    <text evidence="14">Catalyzes the oxidation of 3-carboxy-2-hydroxy-4-methylpentanoate (3-isopropylmalate) to 3-carboxy-4-methyl-2-oxopentanoate. The product decarboxylates to 4-methyl-2 oxopentanoate.</text>
</comment>
<dbReference type="SUPFAM" id="SSF82708">
    <property type="entry name" value="R3H domain"/>
    <property type="match status" value="1"/>
</dbReference>
<keyword evidence="9" id="KW-0460">Magnesium</keyword>
<dbReference type="Proteomes" id="UP001195483">
    <property type="component" value="Unassembled WGS sequence"/>
</dbReference>
<keyword evidence="7" id="KW-0028">Amino-acid biosynthesis</keyword>
<dbReference type="GO" id="GO:0005829">
    <property type="term" value="C:cytosol"/>
    <property type="evidence" value="ECO:0007669"/>
    <property type="project" value="TreeGrafter"/>
</dbReference>
<dbReference type="GO" id="GO:0006099">
    <property type="term" value="P:tricarboxylic acid cycle"/>
    <property type="evidence" value="ECO:0007669"/>
    <property type="project" value="UniProtKB-KW"/>
</dbReference>
<comment type="cofactor">
    <cofactor evidence="1">
        <name>Mn(2+)</name>
        <dbReference type="ChEBI" id="CHEBI:29035"/>
    </cofactor>
</comment>
<evidence type="ECO:0000256" key="4">
    <source>
        <dbReference type="ARBA" id="ARBA00013101"/>
    </source>
</evidence>
<gene>
    <name evidence="17" type="ORF">CHS0354_026802</name>
</gene>
<dbReference type="GO" id="GO:0003676">
    <property type="term" value="F:nucleic acid binding"/>
    <property type="evidence" value="ECO:0007669"/>
    <property type="project" value="UniProtKB-UniRule"/>
</dbReference>
<evidence type="ECO:0000256" key="8">
    <source>
        <dbReference type="ARBA" id="ARBA00022723"/>
    </source>
</evidence>
<sequence length="523" mass="57912">MKKKIVILPGDGIGTEICEQAVKVLQKTGDLLGYTFDLEHEIAGGACIDKHGIPLQDSTLEKCKHADAVLLGAVGGPKWEGLDFSVRPERALLKLRSELQLYANLRPAIIYSELADASTLKREVLEGADILVIRELTGGIYFGKPRGVKIEDGKRVGFNTLIYNEDEIRRIARTAFEAAMKRRKKVCSVDKANVLESTELWRTVVTEEHKNYPEIELSHMYIDNAVMQVIRNPRQFDTVVTTNMFGDILSDACAMITGSIGMLPSASVGGKNGMYEPVHGSAPDIAGQNIANPLATILSVGMMFKYSFGDNNAYEMIERAVKIAISTHRTKDIMDTGKIETGILSKPRTGRPPSRKSGGSDRDRRGKKPQQSVAPKLSADDKLFLSDLHAKLTAFSSSDETRLELEPYNSYKRKLVHDLAVKFGMESASEGEGDERHNVIIKTEKVTVPNIDYSKKEIWNHGNREYMVRKTIDGVDICLNADGSVTLYSGQPAAKIIHRKKVTTGAFKVINSKIVEFNEPEWA</sequence>
<evidence type="ECO:0000256" key="9">
    <source>
        <dbReference type="ARBA" id="ARBA00022842"/>
    </source>
</evidence>
<evidence type="ECO:0000256" key="3">
    <source>
        <dbReference type="ARBA" id="ARBA00011738"/>
    </source>
</evidence>
<dbReference type="EMBL" id="JAEAOA010001598">
    <property type="protein sequence ID" value="KAK3604003.1"/>
    <property type="molecule type" value="Genomic_DNA"/>
</dbReference>
<evidence type="ECO:0000313" key="18">
    <source>
        <dbReference type="Proteomes" id="UP001195483"/>
    </source>
</evidence>
<dbReference type="PROSITE" id="PS00470">
    <property type="entry name" value="IDH_IMDH"/>
    <property type="match status" value="1"/>
</dbReference>
<dbReference type="FunFam" id="3.40.718.10:FF:000006">
    <property type="entry name" value="3-isopropylmalate dehydrogenase"/>
    <property type="match status" value="1"/>
</dbReference>
<dbReference type="PANTHER" id="PTHR42979:SF1">
    <property type="entry name" value="3-ISOPROPYLMALATE DEHYDROGENASE"/>
    <property type="match status" value="1"/>
</dbReference>
<feature type="domain" description="R3H" evidence="16">
    <location>
        <begin position="382"/>
        <end position="444"/>
    </location>
</feature>
<evidence type="ECO:0000256" key="2">
    <source>
        <dbReference type="ARBA" id="ARBA00007769"/>
    </source>
</evidence>
<evidence type="ECO:0000256" key="5">
    <source>
        <dbReference type="ARBA" id="ARBA00022430"/>
    </source>
</evidence>
<evidence type="ECO:0000256" key="14">
    <source>
        <dbReference type="RuleBase" id="RU004445"/>
    </source>
</evidence>
<keyword evidence="10" id="KW-0560">Oxidoreductase</keyword>
<dbReference type="InterPro" id="IPR024084">
    <property type="entry name" value="IsoPropMal-DH-like_dom"/>
</dbReference>
<dbReference type="InterPro" id="IPR004429">
    <property type="entry name" value="Isopropylmalate_DH"/>
</dbReference>
<evidence type="ECO:0000256" key="7">
    <source>
        <dbReference type="ARBA" id="ARBA00022605"/>
    </source>
</evidence>
<dbReference type="HAMAP" id="MF_01033">
    <property type="entry name" value="LeuB_type1"/>
    <property type="match status" value="1"/>
</dbReference>